<dbReference type="Proteomes" id="UP001234989">
    <property type="component" value="Chromosome 12"/>
</dbReference>
<dbReference type="InterPro" id="IPR017441">
    <property type="entry name" value="Protein_kinase_ATP_BS"/>
</dbReference>
<dbReference type="FunFam" id="3.30.200.20:FF:000046">
    <property type="entry name" value="Mitogen-activated protein kinase"/>
    <property type="match status" value="1"/>
</dbReference>
<dbReference type="InterPro" id="IPR011009">
    <property type="entry name" value="Kinase-like_dom_sf"/>
</dbReference>
<evidence type="ECO:0000256" key="4">
    <source>
        <dbReference type="ARBA" id="ARBA00022741"/>
    </source>
</evidence>
<dbReference type="SUPFAM" id="SSF56672">
    <property type="entry name" value="DNA/RNA polymerases"/>
    <property type="match status" value="1"/>
</dbReference>
<reference evidence="11" key="1">
    <citation type="submission" date="2023-08" db="EMBL/GenBank/DDBJ databases">
        <title>A de novo genome assembly of Solanum verrucosum Schlechtendal, a Mexican diploid species geographically isolated from the other diploid A-genome species in potato relatives.</title>
        <authorList>
            <person name="Hosaka K."/>
        </authorList>
    </citation>
    <scope>NUCLEOTIDE SEQUENCE</scope>
    <source>
        <tissue evidence="11">Young leaves</tissue>
    </source>
</reference>
<name>A0AAF1A3F9_SOLVR</name>
<sequence length="1010" mass="117127">MDVSAPQTDTMMPDVAAPAVQQPPPPPQPLPGMDNIPATLSHGGRFIQYNIFGNIFEVTAKYKPPIMPIGKGAYGIVCSALNSETNENVAIKKIANAFDNKIDAKRTLREIKLLRHMDHENIVAIRDIIPPPQREAFNDVYIAYELMDTDLHQIIRSNQGLSEEHCQYFLYQILRGLKYIHSANVLHRDLKPSNLLLNANCDLKICDFGLARVTSETDFMTEYVVTRWYRPPELLLNSSDYTAAIDVWSVGCIFMELMDRKPLFPGRDHVHQLRLIMELIGTPSEAEMEFLNENAKRYIRQLPLYRRQSFTEKFPHVNPAAIDLVEKMLTFDPRRRITGAKFQTSFSPSCINQFSICILHYSLKVYKCSLVFLQEVERSEEGQGFADSSIAGFLWKSLENMGFGGKWLKWIKFCTTTVKFSILINGAPSGFFSSERGLRQGDPLSPFLFILAMEGLNDMLRTAQTRGWIRGFNANMNNRQGLAISHLQYADDTLIFCDADSSQLKYLRVILILFEAISGLHINWRKSFIFPVNEVPRINMLANILGGKIGDLPTTYLGMPLGDKSRSKGIWNNILEKCEKKLVNWKSQYLSLGGRVTLINSVLDALPTYMMSVFHMPANVIDRMDAIRRIFLWQGNCDPNNHKFHLVKWDQVILSKKEGGLGIRNLKIQNQSLLMKWLWRFASQEQALWKETIKARFGMENLWITNLSTQPYGSGVWRSIRNLWIKFFNKCKIKVGNGGRTLFWEDKWVGQVTLRNRFPMLFNMSLQKEATIREMRDIQGWDLRFSRHLNDWEVNKIVELLNILGQYKDLNTDEDNLFWNPDEQGRFSVGSAYRSSQRPGTHIGGWPWKMIWKVKIPLKIACFTWLLANQAALTQHNLMKRGMQICSRCWFCECEVETINHLFLHCREVAKLWQIFINLRGISWTMPRNIKEALACWNRDGNQSGHKERWKIVPTCIWWSIWMERNQRCFKNKSCFMQSLKLNCMALFFFWCKHEYPQDAEDIPSILEFL</sequence>
<keyword evidence="2 9" id="KW-0723">Serine/threonine-protein kinase</keyword>
<dbReference type="EMBL" id="CP133623">
    <property type="protein sequence ID" value="WMV59285.1"/>
    <property type="molecule type" value="Genomic_DNA"/>
</dbReference>
<dbReference type="GO" id="GO:0010225">
    <property type="term" value="P:response to UV-C"/>
    <property type="evidence" value="ECO:0007669"/>
    <property type="project" value="UniProtKB-ARBA"/>
</dbReference>
<dbReference type="InterPro" id="IPR043502">
    <property type="entry name" value="DNA/RNA_pol_sf"/>
</dbReference>
<evidence type="ECO:0000313" key="12">
    <source>
        <dbReference type="Proteomes" id="UP001234989"/>
    </source>
</evidence>
<keyword evidence="9" id="KW-0460">Magnesium</keyword>
<evidence type="ECO:0000256" key="5">
    <source>
        <dbReference type="ARBA" id="ARBA00022777"/>
    </source>
</evidence>
<dbReference type="PANTHER" id="PTHR24055">
    <property type="entry name" value="MITOGEN-ACTIVATED PROTEIN KINASE"/>
    <property type="match status" value="1"/>
</dbReference>
<dbReference type="EC" id="2.7.11.24" evidence="9"/>
<evidence type="ECO:0000256" key="6">
    <source>
        <dbReference type="ARBA" id="ARBA00022840"/>
    </source>
</evidence>
<feature type="domain" description="Protein kinase" evidence="10">
    <location>
        <begin position="63"/>
        <end position="346"/>
    </location>
</feature>
<keyword evidence="5 9" id="KW-0418">Kinase</keyword>
<comment type="similarity">
    <text evidence="1">Belongs to the protein kinase superfamily. CMGC Ser/Thr protein kinase family. MAP kinase subfamily.</text>
</comment>
<evidence type="ECO:0000256" key="8">
    <source>
        <dbReference type="PROSITE-ProRule" id="PRU10141"/>
    </source>
</evidence>
<evidence type="ECO:0000256" key="1">
    <source>
        <dbReference type="ARBA" id="ARBA00008832"/>
    </source>
</evidence>
<organism evidence="11 12">
    <name type="scientific">Solanum verrucosum</name>
    <dbReference type="NCBI Taxonomy" id="315347"/>
    <lineage>
        <taxon>Eukaryota</taxon>
        <taxon>Viridiplantae</taxon>
        <taxon>Streptophyta</taxon>
        <taxon>Embryophyta</taxon>
        <taxon>Tracheophyta</taxon>
        <taxon>Spermatophyta</taxon>
        <taxon>Magnoliopsida</taxon>
        <taxon>eudicotyledons</taxon>
        <taxon>Gunneridae</taxon>
        <taxon>Pentapetalae</taxon>
        <taxon>asterids</taxon>
        <taxon>lamiids</taxon>
        <taxon>Solanales</taxon>
        <taxon>Solanaceae</taxon>
        <taxon>Solanoideae</taxon>
        <taxon>Solaneae</taxon>
        <taxon>Solanum</taxon>
    </lineage>
</organism>
<dbReference type="PROSITE" id="PS01351">
    <property type="entry name" value="MAPK"/>
    <property type="match status" value="1"/>
</dbReference>
<keyword evidence="12" id="KW-1185">Reference proteome</keyword>
<dbReference type="SUPFAM" id="SSF56112">
    <property type="entry name" value="Protein kinase-like (PK-like)"/>
    <property type="match status" value="1"/>
</dbReference>
<protein>
    <recommendedName>
        <fullName evidence="9">Mitogen-activated protein kinase</fullName>
        <ecNumber evidence="9">2.7.11.24</ecNumber>
    </recommendedName>
</protein>
<evidence type="ECO:0000256" key="2">
    <source>
        <dbReference type="ARBA" id="ARBA00022527"/>
    </source>
</evidence>
<proteinExistence type="inferred from homology"/>
<evidence type="ECO:0000256" key="9">
    <source>
        <dbReference type="RuleBase" id="RU361165"/>
    </source>
</evidence>
<accession>A0AAF1A3F9</accession>
<dbReference type="Pfam" id="PF00069">
    <property type="entry name" value="Pkinase"/>
    <property type="match status" value="1"/>
</dbReference>
<evidence type="ECO:0000256" key="3">
    <source>
        <dbReference type="ARBA" id="ARBA00022679"/>
    </source>
</evidence>
<dbReference type="PROSITE" id="PS50011">
    <property type="entry name" value="PROTEIN_KINASE_DOM"/>
    <property type="match status" value="1"/>
</dbReference>
<dbReference type="Gene3D" id="1.10.510.10">
    <property type="entry name" value="Transferase(Phosphotransferase) domain 1"/>
    <property type="match status" value="1"/>
</dbReference>
<dbReference type="InterPro" id="IPR000477">
    <property type="entry name" value="RT_dom"/>
</dbReference>
<dbReference type="PROSITE" id="PS00108">
    <property type="entry name" value="PROTEIN_KINASE_ST"/>
    <property type="match status" value="1"/>
</dbReference>
<comment type="cofactor">
    <cofactor evidence="9">
        <name>Mg(2+)</name>
        <dbReference type="ChEBI" id="CHEBI:18420"/>
    </cofactor>
</comment>
<dbReference type="InterPro" id="IPR000719">
    <property type="entry name" value="Prot_kinase_dom"/>
</dbReference>
<dbReference type="GO" id="GO:0009611">
    <property type="term" value="P:response to wounding"/>
    <property type="evidence" value="ECO:0007669"/>
    <property type="project" value="UniProtKB-ARBA"/>
</dbReference>
<evidence type="ECO:0000256" key="7">
    <source>
        <dbReference type="ARBA" id="ARBA00023016"/>
    </source>
</evidence>
<dbReference type="InterPro" id="IPR050117">
    <property type="entry name" value="MAPK"/>
</dbReference>
<keyword evidence="6 8" id="KW-0067">ATP-binding</keyword>
<dbReference type="FunFam" id="1.10.510.10:FF:000013">
    <property type="entry name" value="Mitogen-activated protein kinase"/>
    <property type="match status" value="1"/>
</dbReference>
<dbReference type="GO" id="GO:0005524">
    <property type="term" value="F:ATP binding"/>
    <property type="evidence" value="ECO:0007669"/>
    <property type="project" value="UniProtKB-UniRule"/>
</dbReference>
<evidence type="ECO:0000259" key="10">
    <source>
        <dbReference type="PROSITE" id="PS50011"/>
    </source>
</evidence>
<dbReference type="InterPro" id="IPR026960">
    <property type="entry name" value="RVT-Znf"/>
</dbReference>
<dbReference type="InterPro" id="IPR003527">
    <property type="entry name" value="MAP_kinase_CS"/>
</dbReference>
<dbReference type="PROSITE" id="PS00107">
    <property type="entry name" value="PROTEIN_KINASE_ATP"/>
    <property type="match status" value="1"/>
</dbReference>
<dbReference type="Pfam" id="PF00078">
    <property type="entry name" value="RVT_1"/>
    <property type="match status" value="1"/>
</dbReference>
<evidence type="ECO:0000313" key="11">
    <source>
        <dbReference type="EMBL" id="WMV59285.1"/>
    </source>
</evidence>
<comment type="catalytic activity">
    <reaction evidence="9">
        <text>L-threonyl-[protein] + ATP = O-phospho-L-threonyl-[protein] + ADP + H(+)</text>
        <dbReference type="Rhea" id="RHEA:46608"/>
        <dbReference type="Rhea" id="RHEA-COMP:11060"/>
        <dbReference type="Rhea" id="RHEA-COMP:11605"/>
        <dbReference type="ChEBI" id="CHEBI:15378"/>
        <dbReference type="ChEBI" id="CHEBI:30013"/>
        <dbReference type="ChEBI" id="CHEBI:30616"/>
        <dbReference type="ChEBI" id="CHEBI:61977"/>
        <dbReference type="ChEBI" id="CHEBI:456216"/>
        <dbReference type="EC" id="2.7.11.24"/>
    </reaction>
</comment>
<keyword evidence="4 8" id="KW-0547">Nucleotide-binding</keyword>
<keyword evidence="3 9" id="KW-0808">Transferase</keyword>
<dbReference type="Pfam" id="PF13966">
    <property type="entry name" value="zf-RVT"/>
    <property type="match status" value="1"/>
</dbReference>
<dbReference type="InterPro" id="IPR008271">
    <property type="entry name" value="Ser/Thr_kinase_AS"/>
</dbReference>
<dbReference type="AlphaFoldDB" id="A0AAF1A3F9"/>
<dbReference type="SMART" id="SM00220">
    <property type="entry name" value="S_TKc"/>
    <property type="match status" value="1"/>
</dbReference>
<gene>
    <name evidence="11" type="ORF">MTR67_052670</name>
</gene>
<feature type="binding site" evidence="8">
    <location>
        <position position="93"/>
    </location>
    <ligand>
        <name>ATP</name>
        <dbReference type="ChEBI" id="CHEBI:30616"/>
    </ligand>
</feature>
<dbReference type="GO" id="GO:0004707">
    <property type="term" value="F:MAP kinase activity"/>
    <property type="evidence" value="ECO:0007669"/>
    <property type="project" value="UniProtKB-EC"/>
</dbReference>
<dbReference type="Gene3D" id="3.30.200.20">
    <property type="entry name" value="Phosphorylase Kinase, domain 1"/>
    <property type="match status" value="1"/>
</dbReference>
<keyword evidence="7" id="KW-0346">Stress response</keyword>
<comment type="activity regulation">
    <text evidence="9">Activated by threonine and tyrosine phosphorylation.</text>
</comment>
<comment type="similarity">
    <text evidence="9">Belongs to the protein kinase superfamily. Ser/Thr protein kinase family. MAP kinase subfamily.</text>
</comment>